<sequence length="96" mass="10526">MTTRDMDVVAAAVAYLRASLAQLHERLMTQVVVLDICPPTVVSWANPAAVGEIARRHPWTISWNNVMDYMPLAAFHALACACSAPEDTIHVGYSMN</sequence>
<dbReference type="EMBL" id="CAADRA010005592">
    <property type="protein sequence ID" value="VFT91515.1"/>
    <property type="molecule type" value="Genomic_DNA"/>
</dbReference>
<evidence type="ECO:0000313" key="3">
    <source>
        <dbReference type="Proteomes" id="UP000332933"/>
    </source>
</evidence>
<protein>
    <submittedName>
        <fullName evidence="2">Aste57867_14697 protein</fullName>
    </submittedName>
</protein>
<accession>A0A485L1N4</accession>
<dbReference type="EMBL" id="VJMH01005571">
    <property type="protein sequence ID" value="KAF0694400.1"/>
    <property type="molecule type" value="Genomic_DNA"/>
</dbReference>
<keyword evidence="3" id="KW-1185">Reference proteome</keyword>
<evidence type="ECO:0000313" key="2">
    <source>
        <dbReference type="EMBL" id="VFT91515.1"/>
    </source>
</evidence>
<dbReference type="Proteomes" id="UP000332933">
    <property type="component" value="Unassembled WGS sequence"/>
</dbReference>
<reference evidence="2 3" key="1">
    <citation type="submission" date="2019-03" db="EMBL/GenBank/DDBJ databases">
        <authorList>
            <person name="Gaulin E."/>
            <person name="Dumas B."/>
        </authorList>
    </citation>
    <scope>NUCLEOTIDE SEQUENCE [LARGE SCALE GENOMIC DNA]</scope>
    <source>
        <strain evidence="2">CBS 568.67</strain>
    </source>
</reference>
<name>A0A485L1N4_9STRA</name>
<proteinExistence type="predicted"/>
<dbReference type="AlphaFoldDB" id="A0A485L1N4"/>
<evidence type="ECO:0000313" key="1">
    <source>
        <dbReference type="EMBL" id="KAF0694400.1"/>
    </source>
</evidence>
<dbReference type="OrthoDB" id="429944at2759"/>
<organism evidence="2 3">
    <name type="scientific">Aphanomyces stellatus</name>
    <dbReference type="NCBI Taxonomy" id="120398"/>
    <lineage>
        <taxon>Eukaryota</taxon>
        <taxon>Sar</taxon>
        <taxon>Stramenopiles</taxon>
        <taxon>Oomycota</taxon>
        <taxon>Saprolegniomycetes</taxon>
        <taxon>Saprolegniales</taxon>
        <taxon>Verrucalvaceae</taxon>
        <taxon>Aphanomyces</taxon>
    </lineage>
</organism>
<reference evidence="1" key="2">
    <citation type="submission" date="2019-06" db="EMBL/GenBank/DDBJ databases">
        <title>Genomics analysis of Aphanomyces spp. identifies a new class of oomycete effector associated with host adaptation.</title>
        <authorList>
            <person name="Gaulin E."/>
        </authorList>
    </citation>
    <scope>NUCLEOTIDE SEQUENCE</scope>
    <source>
        <strain evidence="1">CBS 578.67</strain>
    </source>
</reference>
<gene>
    <name evidence="2" type="primary">Aste57867_14697</name>
    <name evidence="1" type="ORF">As57867_014642</name>
    <name evidence="2" type="ORF">ASTE57867_14697</name>
</gene>